<feature type="transmembrane region" description="Helical" evidence="1">
    <location>
        <begin position="122"/>
        <end position="138"/>
    </location>
</feature>
<organism evidence="2 3">
    <name type="scientific">Intestinimonas massiliensis</name>
    <name type="common">ex Afouda et al. 2020</name>
    <dbReference type="NCBI Taxonomy" id="1673721"/>
    <lineage>
        <taxon>Bacteria</taxon>
        <taxon>Bacillati</taxon>
        <taxon>Bacillota</taxon>
        <taxon>Clostridia</taxon>
        <taxon>Eubacteriales</taxon>
        <taxon>Intestinimonas</taxon>
    </lineage>
</organism>
<evidence type="ECO:0000256" key="1">
    <source>
        <dbReference type="SAM" id="Phobius"/>
    </source>
</evidence>
<keyword evidence="1" id="KW-0812">Transmembrane</keyword>
<feature type="transmembrane region" description="Helical" evidence="1">
    <location>
        <begin position="42"/>
        <end position="63"/>
    </location>
</feature>
<sequence>MKENGNGLTGAQLKYLACVSMVIDHVGMLFAPMAAVAGADDLLYHLFRYAGRLAFPIFAFFVAEGCLHTHDFRRYLLRLGLFGALTHVVALIATGGQSGSVIATFFFAALGIWFYRLLRERGLYPFFALLPAAALVLLGQLFHVDYGGAGVAAVVALFLCGPRLDRRLLCLGLAMAVTYLVHFPLELALTGRIWENISSYLPWFTSFYLPYQLLCLLCSWAALPLLARYNGRTGRSGKWFFYWFYPVHMAVLYLLSLLIS</sequence>
<comment type="caution">
    <text evidence="2">The sequence shown here is derived from an EMBL/GenBank/DDBJ whole genome shotgun (WGS) entry which is preliminary data.</text>
</comment>
<gene>
    <name evidence="2" type="ORF">NE579_10310</name>
</gene>
<evidence type="ECO:0000313" key="2">
    <source>
        <dbReference type="EMBL" id="MCQ4770854.1"/>
    </source>
</evidence>
<protein>
    <submittedName>
        <fullName evidence="2">Conjugal transfer protein TraX</fullName>
    </submittedName>
</protein>
<dbReference type="AlphaFoldDB" id="A0AAW5JU42"/>
<feature type="transmembrane region" description="Helical" evidence="1">
    <location>
        <begin position="12"/>
        <end position="36"/>
    </location>
</feature>
<dbReference type="EMBL" id="JANFYS010000020">
    <property type="protein sequence ID" value="MCQ4770854.1"/>
    <property type="molecule type" value="Genomic_DNA"/>
</dbReference>
<accession>A0AAW5JU42</accession>
<dbReference type="Pfam" id="PF05857">
    <property type="entry name" value="TraX"/>
    <property type="match status" value="1"/>
</dbReference>
<name>A0AAW5JU42_9FIRM</name>
<feature type="transmembrane region" description="Helical" evidence="1">
    <location>
        <begin position="144"/>
        <end position="161"/>
    </location>
</feature>
<feature type="transmembrane region" description="Helical" evidence="1">
    <location>
        <begin position="99"/>
        <end position="115"/>
    </location>
</feature>
<feature type="transmembrane region" description="Helical" evidence="1">
    <location>
        <begin position="239"/>
        <end position="259"/>
    </location>
</feature>
<dbReference type="RefSeq" id="WP_256304188.1">
    <property type="nucleotide sequence ID" value="NZ_JANFYS010000020.1"/>
</dbReference>
<feature type="transmembrane region" description="Helical" evidence="1">
    <location>
        <begin position="168"/>
        <end position="189"/>
    </location>
</feature>
<keyword evidence="1" id="KW-0472">Membrane</keyword>
<feature type="transmembrane region" description="Helical" evidence="1">
    <location>
        <begin position="75"/>
        <end position="93"/>
    </location>
</feature>
<feature type="transmembrane region" description="Helical" evidence="1">
    <location>
        <begin position="209"/>
        <end position="227"/>
    </location>
</feature>
<dbReference type="InterPro" id="IPR008875">
    <property type="entry name" value="TraX"/>
</dbReference>
<dbReference type="Proteomes" id="UP001204562">
    <property type="component" value="Unassembled WGS sequence"/>
</dbReference>
<proteinExistence type="predicted"/>
<reference evidence="2" key="1">
    <citation type="submission" date="2022-06" db="EMBL/GenBank/DDBJ databases">
        <title>Isolation of gut microbiota from human fecal samples.</title>
        <authorList>
            <person name="Pamer E.G."/>
            <person name="Barat B."/>
            <person name="Waligurski E."/>
            <person name="Medina S."/>
            <person name="Paddock L."/>
            <person name="Mostad J."/>
        </authorList>
    </citation>
    <scope>NUCLEOTIDE SEQUENCE</scope>
    <source>
        <strain evidence="2">DFI.9.91</strain>
    </source>
</reference>
<keyword evidence="1" id="KW-1133">Transmembrane helix</keyword>
<evidence type="ECO:0000313" key="3">
    <source>
        <dbReference type="Proteomes" id="UP001204562"/>
    </source>
</evidence>